<dbReference type="Proteomes" id="UP001610446">
    <property type="component" value="Unassembled WGS sequence"/>
</dbReference>
<protein>
    <submittedName>
        <fullName evidence="1">Uncharacterized protein</fullName>
    </submittedName>
</protein>
<keyword evidence="2" id="KW-1185">Reference proteome</keyword>
<dbReference type="EMBL" id="JBFXLU010000096">
    <property type="protein sequence ID" value="KAL2842772.1"/>
    <property type="molecule type" value="Genomic_DNA"/>
</dbReference>
<proteinExistence type="predicted"/>
<sequence>MGSVIERRCRSLRSSCLAALNCMWSDWANQSVLRTLSSRRRPFVAFVLDLIFRTMGVFSSATLKIGPLATLTRVQRPFQDLTPMRSLGRLMSYARGRKYWSKLVDSADEAAPANYDGESTDSDDDMLVGEMRHGVIGLTGPAGIFRFYDIICKVNYSVW</sequence>
<evidence type="ECO:0000313" key="2">
    <source>
        <dbReference type="Proteomes" id="UP001610446"/>
    </source>
</evidence>
<comment type="caution">
    <text evidence="1">The sequence shown here is derived from an EMBL/GenBank/DDBJ whole genome shotgun (WGS) entry which is preliminary data.</text>
</comment>
<organism evidence="1 2">
    <name type="scientific">Aspergillus pseudoustus</name>
    <dbReference type="NCBI Taxonomy" id="1810923"/>
    <lineage>
        <taxon>Eukaryota</taxon>
        <taxon>Fungi</taxon>
        <taxon>Dikarya</taxon>
        <taxon>Ascomycota</taxon>
        <taxon>Pezizomycotina</taxon>
        <taxon>Eurotiomycetes</taxon>
        <taxon>Eurotiomycetidae</taxon>
        <taxon>Eurotiales</taxon>
        <taxon>Aspergillaceae</taxon>
        <taxon>Aspergillus</taxon>
        <taxon>Aspergillus subgen. Nidulantes</taxon>
    </lineage>
</organism>
<gene>
    <name evidence="1" type="ORF">BJY01DRAFT_200066</name>
</gene>
<name>A0ABR4JUK0_9EURO</name>
<evidence type="ECO:0000313" key="1">
    <source>
        <dbReference type="EMBL" id="KAL2842772.1"/>
    </source>
</evidence>
<reference evidence="1 2" key="1">
    <citation type="submission" date="2024-07" db="EMBL/GenBank/DDBJ databases">
        <title>Section-level genome sequencing and comparative genomics of Aspergillus sections Usti and Cavernicolus.</title>
        <authorList>
            <consortium name="Lawrence Berkeley National Laboratory"/>
            <person name="Nybo J.L."/>
            <person name="Vesth T.C."/>
            <person name="Theobald S."/>
            <person name="Frisvad J.C."/>
            <person name="Larsen T.O."/>
            <person name="Kjaerboelling I."/>
            <person name="Rothschild-Mancinelli K."/>
            <person name="Lyhne E.K."/>
            <person name="Kogle M.E."/>
            <person name="Barry K."/>
            <person name="Clum A."/>
            <person name="Na H."/>
            <person name="Ledsgaard L."/>
            <person name="Lin J."/>
            <person name="Lipzen A."/>
            <person name="Kuo A."/>
            <person name="Riley R."/>
            <person name="Mondo S."/>
            <person name="Labutti K."/>
            <person name="Haridas S."/>
            <person name="Pangalinan J."/>
            <person name="Salamov A.A."/>
            <person name="Simmons B.A."/>
            <person name="Magnuson J.K."/>
            <person name="Chen J."/>
            <person name="Drula E."/>
            <person name="Henrissat B."/>
            <person name="Wiebenga A."/>
            <person name="Lubbers R.J."/>
            <person name="Gomes A.C."/>
            <person name="Makela M.R."/>
            <person name="Stajich J."/>
            <person name="Grigoriev I.V."/>
            <person name="Mortensen U.H."/>
            <person name="De Vries R.P."/>
            <person name="Baker S.E."/>
            <person name="Andersen M.R."/>
        </authorList>
    </citation>
    <scope>NUCLEOTIDE SEQUENCE [LARGE SCALE GENOMIC DNA]</scope>
    <source>
        <strain evidence="1 2">CBS 123904</strain>
    </source>
</reference>
<accession>A0ABR4JUK0</accession>